<accession>A0A497F451</accession>
<dbReference type="Proteomes" id="UP000269499">
    <property type="component" value="Unassembled WGS sequence"/>
</dbReference>
<gene>
    <name evidence="1" type="ORF">DRJ26_03075</name>
</gene>
<evidence type="ECO:0000313" key="2">
    <source>
        <dbReference type="Proteomes" id="UP000269499"/>
    </source>
</evidence>
<organism evidence="1 2">
    <name type="scientific">Thermoproteota archaeon</name>
    <dbReference type="NCBI Taxonomy" id="2056631"/>
    <lineage>
        <taxon>Archaea</taxon>
        <taxon>Thermoproteota</taxon>
    </lineage>
</organism>
<reference evidence="1 2" key="1">
    <citation type="submission" date="2018-06" db="EMBL/GenBank/DDBJ databases">
        <title>Extensive metabolic versatility and redundancy in microbially diverse, dynamic hydrothermal sediments.</title>
        <authorList>
            <person name="Dombrowski N."/>
            <person name="Teske A."/>
            <person name="Baker B.J."/>
        </authorList>
    </citation>
    <scope>NUCLEOTIDE SEQUENCE [LARGE SCALE GENOMIC DNA]</scope>
    <source>
        <strain evidence="1">B20_G2</strain>
    </source>
</reference>
<protein>
    <submittedName>
        <fullName evidence="1">Uncharacterized protein</fullName>
    </submittedName>
</protein>
<dbReference type="EMBL" id="QMRA01000056">
    <property type="protein sequence ID" value="RLE53680.1"/>
    <property type="molecule type" value="Genomic_DNA"/>
</dbReference>
<name>A0A497F451_9CREN</name>
<comment type="caution">
    <text evidence="1">The sequence shown here is derived from an EMBL/GenBank/DDBJ whole genome shotgun (WGS) entry which is preliminary data.</text>
</comment>
<dbReference type="AlphaFoldDB" id="A0A497F451"/>
<sequence>MFGLLRGGLFSEEPVYMATFTDKLHFWPDWGRSTIPGGSVEFSDVLGAWKVIVPSNRSGFARISKEFAKGYVGVRVTSSFIMNTGRGFNAFELVDTVHGVAVRVAPSHVAVLGPGNEVVSLYTLNNSLGDRVVTVTAAFIQGKREVELFIHNDNLTLSLRLPEAYTIASSPRSFGHSIR</sequence>
<proteinExistence type="predicted"/>
<evidence type="ECO:0000313" key="1">
    <source>
        <dbReference type="EMBL" id="RLE53680.1"/>
    </source>
</evidence>